<dbReference type="GO" id="GO:0030313">
    <property type="term" value="C:cell envelope"/>
    <property type="evidence" value="ECO:0007669"/>
    <property type="project" value="UniProtKB-SubCell"/>
</dbReference>
<dbReference type="NCBIfam" id="TIGR04183">
    <property type="entry name" value="Por_Secre_tail"/>
    <property type="match status" value="1"/>
</dbReference>
<proteinExistence type="predicted"/>
<keyword evidence="5" id="KW-1185">Reference proteome</keyword>
<gene>
    <name evidence="4" type="ORF">C1T31_01995</name>
</gene>
<dbReference type="OrthoDB" id="1652165at2"/>
<evidence type="ECO:0000313" key="4">
    <source>
        <dbReference type="EMBL" id="PNQ74929.1"/>
    </source>
</evidence>
<evidence type="ECO:0000256" key="2">
    <source>
        <dbReference type="ARBA" id="ARBA00022729"/>
    </source>
</evidence>
<evidence type="ECO:0000256" key="3">
    <source>
        <dbReference type="SAM" id="SignalP"/>
    </source>
</evidence>
<dbReference type="Pfam" id="PF09479">
    <property type="entry name" value="Flg_new"/>
    <property type="match status" value="2"/>
</dbReference>
<evidence type="ECO:0000313" key="5">
    <source>
        <dbReference type="Proteomes" id="UP000236641"/>
    </source>
</evidence>
<keyword evidence="2 3" id="KW-0732">Signal</keyword>
<feature type="chain" id="PRO_5014420975" description="Secretion system C-terminal sorting domain-containing protein" evidence="3">
    <location>
        <begin position="22"/>
        <end position="1697"/>
    </location>
</feature>
<dbReference type="InterPro" id="IPR042229">
    <property type="entry name" value="Listeria/Bacterioides_rpt_sf"/>
</dbReference>
<reference evidence="4 5" key="1">
    <citation type="submission" date="2018-01" db="EMBL/GenBank/DDBJ databases">
        <title>The draft genome of Hanstruepera neustonica JCM19743.</title>
        <authorList>
            <person name="He R.-H."/>
            <person name="Du Z.-J."/>
        </authorList>
    </citation>
    <scope>NUCLEOTIDE SEQUENCE [LARGE SCALE GENOMIC DNA]</scope>
    <source>
        <strain evidence="4 5">JCM19743</strain>
    </source>
</reference>
<feature type="signal peptide" evidence="3">
    <location>
        <begin position="1"/>
        <end position="21"/>
    </location>
</feature>
<comment type="caution">
    <text evidence="4">The sequence shown here is derived from an EMBL/GenBank/DDBJ whole genome shotgun (WGS) entry which is preliminary data.</text>
</comment>
<evidence type="ECO:0000256" key="1">
    <source>
        <dbReference type="ARBA" id="ARBA00004196"/>
    </source>
</evidence>
<accession>A0A2K1E3S2</accession>
<evidence type="ECO:0008006" key="6">
    <source>
        <dbReference type="Google" id="ProtNLM"/>
    </source>
</evidence>
<sequence>MIKKYSLVSIAFLCAILFGFGQVTTIDFETANAGYTPSTTFGTGNTDTFNRTNTAVNGNSTYYWVAEDISGNPFIDIDQIDVNGSIAFTFSIDLSYANAAQWDTTDELLITYSVDGGGYQNLLWVQSIPDGDAFNSTAAIDLGFDGDGDVGQELSTSAFTTFSSSSITLSGNSTLDIRLQFINLTSNGEGVFLDNIVITEAGGTPTYSVTYDGNGSDGGTTPVDANTYNSGDSVTVLGNTFTNTCNTFNGWNTVADGTGSSYTGGNTFNITSDTTLYAQWSPIGNTVTFDSNGGTGSMPPQTNCVPTNLDSNSFTNSGFTFNSWNTAADGSGTTYADSALYNFSSDITLYAQWDVFAGPCASESFVNSGNSGTYGAETWTGDDGIDWNATDSRTDQDLNGQEAVMLRNGSLTNVTSFPNGCGVITFDYARIYTGNSTLQVWINGVQYGGDITVSDTNSTTFSTTVNVSGFIDLELRNSGNRTLINNLSWTCFSCSSPDDTASFAATSGCTGIDLAWDAPACADEVLIVGRNGSAVTAIPTGDGSAYTDNPIFGSGTALSAGQFDVYEGAGTNTTITGLSDGNTYHFTIYSRVGSIWSSGVSTSVTFNFSVNNVSSFSSYNSCGDIALTWALPTCYEEVLIVARATNPVAAGSPSGDGSAYTADPNFIGTGSNLLSGKVVFKGTTPPETITGLTNGVTYHFKIFTRIGTSWSSGITSLATAASSGGSGPTTFIPGDLVFVGFDSYIGGGDDRFSILNMVDIGVGTEFTMANLLYEYNAPANITTGRWYDCNDDFDEAGEPPYATLQYNGCSDIPKGSIICIETNSFPAYISSITINGVDATSDFIILDNAAHNNDNIAGNISTTSPDAIWLMQGTFSNVQTEADGPDTGDTQPDNFRTFTGVVLGGLQTKGSFQSFSVAGNAGGTRVSRIHPDIECVYLETGPTSSTRFYGYHNSGMISGTHYALLADITDVASNWTIQSASSGQDGDDISSICGSSYTVTGSANVAGHWIGGVSTDWFDCKNWENFSVPKRNTNVTIDNASTTYCDIDHNSPNAFKYGYVADCQDLTISDEKLNIDSDLDILYVRDVTIQGTGALDMNHDGIGTPGSLIYLYGDWTNDVNVNAFDEGNGHVVFTGDPLDGPQVINNNVPTNTEEFYDVTIDNDFNTSTSNNLYVKGDLVVDPTNTVTISDGRYIYVHNDFTQNGTLFLIENNGSLVQGDDSGINTGNIRVERSASVDAQDYVYWSSPITNMNVNNVSPSSPTNRIYKWDPVNMNDNGTYGNWVPAAGETMVKGLGYIIRVPSGQTSPVTPGDLNFTAIFENGVPHNGLTPALQVTRGAIPGNDDQWNLLGNPYPSAIDAYTFLDENSSVLDGFVNLWTHGNPPSTAIGDPFYYDFGSNYTESDYLTYNGMGASSGPGDLYIASGQSFMVNMLDTAPSGSNIVFNNSMRGVGHDNSQFYKSSSQTRTTNYRDLEKHRVWLDFVPENQPTNRILIGYAQNATQDRDRMFDAIADNLNFYSLIENNAFVIQGLGLPFNDSDVIPLGYKSHARGNYTIAIAAVDGMFDSTSQPIYLKDHLLGITYDLRIRPYTFISEEGTFNDRFEIVFRSNALSIDEIVTNQNTISIIELDNDDVRFSIDSNNLSIKNVEIIDLTGRTVYNLKGKNNSETYNLSGLSSSTYIAKITLSNNQVIIKKAIKK</sequence>
<dbReference type="InterPro" id="IPR013378">
    <property type="entry name" value="InlB-like_B-rpt"/>
</dbReference>
<protein>
    <recommendedName>
        <fullName evidence="6">Secretion system C-terminal sorting domain-containing protein</fullName>
    </recommendedName>
</protein>
<dbReference type="Gene3D" id="2.60.40.4270">
    <property type="entry name" value="Listeria-Bacteroides repeat domain"/>
    <property type="match status" value="2"/>
</dbReference>
<organism evidence="4 5">
    <name type="scientific">Hanstruepera neustonica</name>
    <dbReference type="NCBI Taxonomy" id="1445657"/>
    <lineage>
        <taxon>Bacteria</taxon>
        <taxon>Pseudomonadati</taxon>
        <taxon>Bacteroidota</taxon>
        <taxon>Flavobacteriia</taxon>
        <taxon>Flavobacteriales</taxon>
        <taxon>Flavobacteriaceae</taxon>
        <taxon>Hanstruepera</taxon>
    </lineage>
</organism>
<dbReference type="EMBL" id="POWF01000001">
    <property type="protein sequence ID" value="PNQ74929.1"/>
    <property type="molecule type" value="Genomic_DNA"/>
</dbReference>
<comment type="subcellular location">
    <subcellularLocation>
        <location evidence="1">Cell envelope</location>
    </subcellularLocation>
</comment>
<dbReference type="RefSeq" id="WP_103050780.1">
    <property type="nucleotide sequence ID" value="NZ_POWF01000001.1"/>
</dbReference>
<dbReference type="InterPro" id="IPR026444">
    <property type="entry name" value="Secre_tail"/>
</dbReference>
<name>A0A2K1E3S2_9FLAO</name>
<dbReference type="Proteomes" id="UP000236641">
    <property type="component" value="Unassembled WGS sequence"/>
</dbReference>